<sequence>MSGSSSEEEQCDLEENGEGPKMARLPIIQLKNKSKSGSPVDSPKVSPRDSPRCSPRNSPLLFRKLLMNRSINQRRRFTLAHTPRPVLASPDPHLVLNAGVCPLALEDTLYFLIGASPHV</sequence>
<reference evidence="2 3" key="1">
    <citation type="submission" date="2024-04" db="EMBL/GenBank/DDBJ databases">
        <authorList>
            <person name="Waldvogel A.-M."/>
            <person name="Schoenle A."/>
        </authorList>
    </citation>
    <scope>NUCLEOTIDE SEQUENCE [LARGE SCALE GENOMIC DNA]</scope>
</reference>
<organism evidence="2 3">
    <name type="scientific">Knipowitschia caucasica</name>
    <name type="common">Caucasian dwarf goby</name>
    <name type="synonym">Pomatoschistus caucasicus</name>
    <dbReference type="NCBI Taxonomy" id="637954"/>
    <lineage>
        <taxon>Eukaryota</taxon>
        <taxon>Metazoa</taxon>
        <taxon>Chordata</taxon>
        <taxon>Craniata</taxon>
        <taxon>Vertebrata</taxon>
        <taxon>Euteleostomi</taxon>
        <taxon>Actinopterygii</taxon>
        <taxon>Neopterygii</taxon>
        <taxon>Teleostei</taxon>
        <taxon>Neoteleostei</taxon>
        <taxon>Acanthomorphata</taxon>
        <taxon>Gobiaria</taxon>
        <taxon>Gobiiformes</taxon>
        <taxon>Gobioidei</taxon>
        <taxon>Gobiidae</taxon>
        <taxon>Gobiinae</taxon>
        <taxon>Knipowitschia</taxon>
    </lineage>
</organism>
<feature type="region of interest" description="Disordered" evidence="1">
    <location>
        <begin position="1"/>
        <end position="58"/>
    </location>
</feature>
<evidence type="ECO:0000313" key="3">
    <source>
        <dbReference type="Proteomes" id="UP001497482"/>
    </source>
</evidence>
<gene>
    <name evidence="2" type="ORF">KC01_LOCUS10290</name>
</gene>
<name>A0AAV2JNB0_KNICA</name>
<dbReference type="EMBL" id="OZ035836">
    <property type="protein sequence ID" value="CAL1579208.1"/>
    <property type="molecule type" value="Genomic_DNA"/>
</dbReference>
<feature type="compositionally biased region" description="Acidic residues" evidence="1">
    <location>
        <begin position="1"/>
        <end position="17"/>
    </location>
</feature>
<proteinExistence type="predicted"/>
<accession>A0AAV2JNB0</accession>
<evidence type="ECO:0000256" key="1">
    <source>
        <dbReference type="SAM" id="MobiDB-lite"/>
    </source>
</evidence>
<evidence type="ECO:0000313" key="2">
    <source>
        <dbReference type="EMBL" id="CAL1579208.1"/>
    </source>
</evidence>
<dbReference type="Proteomes" id="UP001497482">
    <property type="component" value="Chromosome 14"/>
</dbReference>
<protein>
    <submittedName>
        <fullName evidence="2">Uncharacterized protein</fullName>
    </submittedName>
</protein>
<keyword evidence="3" id="KW-1185">Reference proteome</keyword>
<dbReference type="AlphaFoldDB" id="A0AAV2JNB0"/>